<feature type="compositionally biased region" description="Basic and acidic residues" evidence="1">
    <location>
        <begin position="141"/>
        <end position="150"/>
    </location>
</feature>
<accession>A0A1E1WLK5</accession>
<gene>
    <name evidence="2" type="ORF">g.5931</name>
</gene>
<protein>
    <submittedName>
        <fullName evidence="2">Uncharacterized protein</fullName>
    </submittedName>
</protein>
<dbReference type="EMBL" id="GDQN01003164">
    <property type="protein sequence ID" value="JAT87890.1"/>
    <property type="molecule type" value="Transcribed_RNA"/>
</dbReference>
<proteinExistence type="predicted"/>
<dbReference type="OrthoDB" id="6077919at2759"/>
<name>A0A1E1WLK5_PECGO</name>
<reference evidence="2" key="1">
    <citation type="submission" date="2015-09" db="EMBL/GenBank/DDBJ databases">
        <title>De novo assembly of Pectinophora gossypiella (Pink Bollworm) gut transcriptome.</title>
        <authorList>
            <person name="Tassone E.E."/>
        </authorList>
    </citation>
    <scope>NUCLEOTIDE SEQUENCE</scope>
</reference>
<sequence length="417" mass="47570">VKVYSGKRINDDDLHDRQKTELTIEEEIGYDVENRSIEAEFDNDSSEQDLEPKYTTSMTVEEDLAPEPTRLMNKVIIPVKVYSGKRINDDDLHDRQKTELTIEEEIGYDVENRSIEAEFDNDSSEQDLEPKCDTPLTINSKKRENDDRSNTRKPNKRTCNISALETKWTNSDVLQSSLTDTAEVLVYNIADDGNVQWEYVIDNVNDEDAISLKLEITDEFNDDSYLNDDRNDGIYDVQGETVIKSKSDFSQDKVSLKQIVNNSLDEGTALHYQAYEEKTDDRDNDEDSDIKADHEACMAELTKVYKQFQASKSTGRTTKSSLCSKELMIKHEPLDLSSDDVANKVNTLNFSIETSRHNSAPEEDDLKPKNESPFTALATTHSEFYRISVHEEFLCKESLYFNEDGVMNDISNKGGCS</sequence>
<dbReference type="AlphaFoldDB" id="A0A1E1WLK5"/>
<evidence type="ECO:0000256" key="1">
    <source>
        <dbReference type="SAM" id="MobiDB-lite"/>
    </source>
</evidence>
<evidence type="ECO:0000313" key="2">
    <source>
        <dbReference type="EMBL" id="JAT87890.1"/>
    </source>
</evidence>
<feature type="non-terminal residue" evidence="2">
    <location>
        <position position="1"/>
    </location>
</feature>
<organism evidence="2">
    <name type="scientific">Pectinophora gossypiella</name>
    <name type="common">Cotton pink bollworm</name>
    <name type="synonym">Depressaria gossypiella</name>
    <dbReference type="NCBI Taxonomy" id="13191"/>
    <lineage>
        <taxon>Eukaryota</taxon>
        <taxon>Metazoa</taxon>
        <taxon>Ecdysozoa</taxon>
        <taxon>Arthropoda</taxon>
        <taxon>Hexapoda</taxon>
        <taxon>Insecta</taxon>
        <taxon>Pterygota</taxon>
        <taxon>Neoptera</taxon>
        <taxon>Endopterygota</taxon>
        <taxon>Lepidoptera</taxon>
        <taxon>Glossata</taxon>
        <taxon>Ditrysia</taxon>
        <taxon>Gelechioidea</taxon>
        <taxon>Gelechiidae</taxon>
        <taxon>Apatetrinae</taxon>
        <taxon>Pectinophora</taxon>
    </lineage>
</organism>
<feature type="region of interest" description="Disordered" evidence="1">
    <location>
        <begin position="119"/>
        <end position="157"/>
    </location>
</feature>